<proteinExistence type="predicted"/>
<keyword evidence="6" id="KW-1185">Reference proteome</keyword>
<sequence length="366" mass="41122">MHLLRFPVVIVISLALTVPALAADFVHPGLINSGKSLNELSQLETANGNSARRESYSRLLQKDHRFAADYQPQPMAYVVVTAGGTNPKERRFRNDTIAAYFTALRWVEAGDDRYRATSIAIMNAWAETFVALQNDVGTWPEQERLEAAWAVPIWTNAAEIILSYRPRLDVRTEWKDNDVRQFRRFVKRMHDQIAEMHNKPSNQGVSAALADVTLGVFDNDRPLYESGLRQMRELMPKIIHPDGEVKELRQRDCNHPQYSLVGFTQAAEIEMNQTGRSTLATLRRPGEAAPMLAAGIEYMARALNEVSDARDCRAKRLIDGFAPIALRLYATDGRVKLRELHEVMDSGPPRMSGLFPEGTAITHGGP</sequence>
<dbReference type="SUPFAM" id="SSF48230">
    <property type="entry name" value="Chondroitin AC/alginate lyase"/>
    <property type="match status" value="1"/>
</dbReference>
<evidence type="ECO:0000256" key="1">
    <source>
        <dbReference type="ARBA" id="ARBA00022729"/>
    </source>
</evidence>
<organism evidence="5 6">
    <name type="scientific">Mycoplana dimorpha</name>
    <dbReference type="NCBI Taxonomy" id="28320"/>
    <lineage>
        <taxon>Bacteria</taxon>
        <taxon>Pseudomonadati</taxon>
        <taxon>Pseudomonadota</taxon>
        <taxon>Alphaproteobacteria</taxon>
        <taxon>Hyphomicrobiales</taxon>
        <taxon>Rhizobiaceae</taxon>
        <taxon>Mycoplana</taxon>
    </lineage>
</organism>
<evidence type="ECO:0000256" key="3">
    <source>
        <dbReference type="SAM" id="SignalP"/>
    </source>
</evidence>
<dbReference type="Proteomes" id="UP000241247">
    <property type="component" value="Unassembled WGS sequence"/>
</dbReference>
<dbReference type="Gene3D" id="1.50.10.100">
    <property type="entry name" value="Chondroitin AC/alginate lyase"/>
    <property type="match status" value="1"/>
</dbReference>
<feature type="chain" id="PRO_5015518843" evidence="3">
    <location>
        <begin position="23"/>
        <end position="366"/>
    </location>
</feature>
<keyword evidence="1 3" id="KW-0732">Signal</keyword>
<accession>A0A2T5B851</accession>
<protein>
    <submittedName>
        <fullName evidence="5">Alginate lyase</fullName>
    </submittedName>
</protein>
<dbReference type="GO" id="GO:0016829">
    <property type="term" value="F:lyase activity"/>
    <property type="evidence" value="ECO:0007669"/>
    <property type="project" value="UniProtKB-KW"/>
</dbReference>
<dbReference type="InterPro" id="IPR008397">
    <property type="entry name" value="Alginate_lyase_dom"/>
</dbReference>
<keyword evidence="2 5" id="KW-0456">Lyase</keyword>
<dbReference type="Pfam" id="PF05426">
    <property type="entry name" value="Alginate_lyase"/>
    <property type="match status" value="1"/>
</dbReference>
<dbReference type="EMBL" id="PZZZ01000004">
    <property type="protein sequence ID" value="PTM95150.1"/>
    <property type="molecule type" value="Genomic_DNA"/>
</dbReference>
<feature type="domain" description="Alginate lyase" evidence="4">
    <location>
        <begin position="79"/>
        <end position="277"/>
    </location>
</feature>
<name>A0A2T5B851_MYCDI</name>
<feature type="signal peptide" evidence="3">
    <location>
        <begin position="1"/>
        <end position="22"/>
    </location>
</feature>
<dbReference type="GO" id="GO:0042597">
    <property type="term" value="C:periplasmic space"/>
    <property type="evidence" value="ECO:0007669"/>
    <property type="project" value="InterPro"/>
</dbReference>
<dbReference type="InterPro" id="IPR008929">
    <property type="entry name" value="Chondroitin_lyas"/>
</dbReference>
<evidence type="ECO:0000313" key="6">
    <source>
        <dbReference type="Proteomes" id="UP000241247"/>
    </source>
</evidence>
<dbReference type="RefSeq" id="WP_170115862.1">
    <property type="nucleotide sequence ID" value="NZ_JBHEEX010000013.1"/>
</dbReference>
<comment type="caution">
    <text evidence="5">The sequence shown here is derived from an EMBL/GenBank/DDBJ whole genome shotgun (WGS) entry which is preliminary data.</text>
</comment>
<reference evidence="5 6" key="1">
    <citation type="submission" date="2018-04" db="EMBL/GenBank/DDBJ databases">
        <title>Genomic Encyclopedia of Type Strains, Phase IV (KMG-IV): sequencing the most valuable type-strain genomes for metagenomic binning, comparative biology and taxonomic classification.</title>
        <authorList>
            <person name="Goeker M."/>
        </authorList>
    </citation>
    <scope>NUCLEOTIDE SEQUENCE [LARGE SCALE GENOMIC DNA]</scope>
    <source>
        <strain evidence="5 6">DSM 7138</strain>
    </source>
</reference>
<evidence type="ECO:0000313" key="5">
    <source>
        <dbReference type="EMBL" id="PTM95150.1"/>
    </source>
</evidence>
<dbReference type="AlphaFoldDB" id="A0A2T5B851"/>
<evidence type="ECO:0000259" key="4">
    <source>
        <dbReference type="Pfam" id="PF05426"/>
    </source>
</evidence>
<evidence type="ECO:0000256" key="2">
    <source>
        <dbReference type="ARBA" id="ARBA00023239"/>
    </source>
</evidence>
<gene>
    <name evidence="5" type="ORF">C7449_104218</name>
</gene>